<evidence type="ECO:0000256" key="4">
    <source>
        <dbReference type="ARBA" id="ARBA00022692"/>
    </source>
</evidence>
<dbReference type="HOGENOM" id="CLU_033536_0_1_0"/>
<dbReference type="Gene3D" id="3.90.550.10">
    <property type="entry name" value="Spore Coat Polysaccharide Biosynthesis Protein SpsA, Chain A"/>
    <property type="match status" value="1"/>
</dbReference>
<evidence type="ECO:0000313" key="9">
    <source>
        <dbReference type="EMBL" id="ABF41850.1"/>
    </source>
</evidence>
<dbReference type="EMBL" id="CP000360">
    <property type="protein sequence ID" value="ABF41850.1"/>
    <property type="molecule type" value="Genomic_DNA"/>
</dbReference>
<keyword evidence="5 7" id="KW-1133">Transmembrane helix</keyword>
<protein>
    <submittedName>
        <fullName evidence="9">Glycosyl transferase, family 2</fullName>
    </submittedName>
</protein>
<dbReference type="RefSeq" id="WP_011523651.1">
    <property type="nucleotide sequence ID" value="NC_008009.1"/>
</dbReference>
<gene>
    <name evidence="9" type="ordered locus">Acid345_2849</name>
</gene>
<feature type="transmembrane region" description="Helical" evidence="7">
    <location>
        <begin position="264"/>
        <end position="289"/>
    </location>
</feature>
<evidence type="ECO:0000259" key="8">
    <source>
        <dbReference type="Pfam" id="PF00535"/>
    </source>
</evidence>
<dbReference type="AlphaFoldDB" id="Q1IMQ0"/>
<keyword evidence="2" id="KW-0328">Glycosyltransferase</keyword>
<feature type="transmembrane region" description="Helical" evidence="7">
    <location>
        <begin position="230"/>
        <end position="252"/>
    </location>
</feature>
<dbReference type="eggNOG" id="COG0463">
    <property type="taxonomic scope" value="Bacteria"/>
</dbReference>
<dbReference type="SUPFAM" id="SSF53448">
    <property type="entry name" value="Nucleotide-diphospho-sugar transferases"/>
    <property type="match status" value="1"/>
</dbReference>
<keyword evidence="10" id="KW-1185">Reference proteome</keyword>
<dbReference type="EnsemblBacteria" id="ABF41850">
    <property type="protein sequence ID" value="ABF41850"/>
    <property type="gene ID" value="Acid345_2849"/>
</dbReference>
<organism evidence="9 10">
    <name type="scientific">Koribacter versatilis (strain Ellin345)</name>
    <dbReference type="NCBI Taxonomy" id="204669"/>
    <lineage>
        <taxon>Bacteria</taxon>
        <taxon>Pseudomonadati</taxon>
        <taxon>Acidobacteriota</taxon>
        <taxon>Terriglobia</taxon>
        <taxon>Terriglobales</taxon>
        <taxon>Candidatus Korobacteraceae</taxon>
        <taxon>Candidatus Korobacter</taxon>
    </lineage>
</organism>
<dbReference type="GO" id="GO:0005886">
    <property type="term" value="C:plasma membrane"/>
    <property type="evidence" value="ECO:0007669"/>
    <property type="project" value="TreeGrafter"/>
</dbReference>
<dbReference type="Pfam" id="PF00535">
    <property type="entry name" value="Glycos_transf_2"/>
    <property type="match status" value="1"/>
</dbReference>
<evidence type="ECO:0000256" key="3">
    <source>
        <dbReference type="ARBA" id="ARBA00022679"/>
    </source>
</evidence>
<dbReference type="CAZy" id="GT2">
    <property type="family name" value="Glycosyltransferase Family 2"/>
</dbReference>
<dbReference type="PANTHER" id="PTHR48090:SF1">
    <property type="entry name" value="PROPHAGE BACTOPRENOL GLUCOSYL TRANSFERASE HOMOLOG"/>
    <property type="match status" value="1"/>
</dbReference>
<dbReference type="CDD" id="cd04187">
    <property type="entry name" value="DPM1_like_bac"/>
    <property type="match status" value="1"/>
</dbReference>
<dbReference type="Proteomes" id="UP000002432">
    <property type="component" value="Chromosome"/>
</dbReference>
<evidence type="ECO:0000256" key="5">
    <source>
        <dbReference type="ARBA" id="ARBA00022989"/>
    </source>
</evidence>
<keyword evidence="3 9" id="KW-0808">Transferase</keyword>
<evidence type="ECO:0000256" key="2">
    <source>
        <dbReference type="ARBA" id="ARBA00022676"/>
    </source>
</evidence>
<sequence length="332" mass="37805">MKSISVMTPCYNEEGNVQEVYQRVRAAIAGLGPGYIYEHVFIDNASRDNTWAELRKLAAADKNVKIIRNTRNFGHIRSPMHAFHQCSGDCVIGLVADLQDPPEMIPQMVAKWEEGFPVVVCVKTGSDEHGLMYWIRTKYYRLVNRLSGVETYENFTGFGLYDRRVVDAIKSMRDPYPYFRGLVAEIGYPHYSIEFHQPLRRRGITKNNFYSLYDNAMLGITNLSKVPLRLVSFAGFLGALLSVCLGFAYLIYKLVFWKNFSVGIAPLVIGMFFLASIQLVSLGIIGEYIGQIHTQIQDRPFVFEQERVNFEYPPGEPLISALTEIANEERKA</sequence>
<evidence type="ECO:0000313" key="10">
    <source>
        <dbReference type="Proteomes" id="UP000002432"/>
    </source>
</evidence>
<dbReference type="InterPro" id="IPR001173">
    <property type="entry name" value="Glyco_trans_2-like"/>
</dbReference>
<keyword evidence="4 7" id="KW-0812">Transmembrane</keyword>
<feature type="domain" description="Glycosyltransferase 2-like" evidence="8">
    <location>
        <begin position="5"/>
        <end position="167"/>
    </location>
</feature>
<evidence type="ECO:0000256" key="7">
    <source>
        <dbReference type="SAM" id="Phobius"/>
    </source>
</evidence>
<name>Q1IMQ0_KORVE</name>
<dbReference type="OrthoDB" id="9807778at2"/>
<dbReference type="InterPro" id="IPR050256">
    <property type="entry name" value="Glycosyltransferase_2"/>
</dbReference>
<evidence type="ECO:0000256" key="6">
    <source>
        <dbReference type="ARBA" id="ARBA00023136"/>
    </source>
</evidence>
<dbReference type="GO" id="GO:0016757">
    <property type="term" value="F:glycosyltransferase activity"/>
    <property type="evidence" value="ECO:0007669"/>
    <property type="project" value="UniProtKB-KW"/>
</dbReference>
<evidence type="ECO:0000256" key="1">
    <source>
        <dbReference type="ARBA" id="ARBA00004141"/>
    </source>
</evidence>
<accession>Q1IMQ0</accession>
<keyword evidence="6 7" id="KW-0472">Membrane</keyword>
<dbReference type="STRING" id="204669.Acid345_2849"/>
<comment type="subcellular location">
    <subcellularLocation>
        <location evidence="1">Membrane</location>
        <topology evidence="1">Multi-pass membrane protein</topology>
    </subcellularLocation>
</comment>
<dbReference type="KEGG" id="aba:Acid345_2849"/>
<reference evidence="9 10" key="1">
    <citation type="journal article" date="2009" name="Appl. Environ. Microbiol.">
        <title>Three genomes from the phylum Acidobacteria provide insight into the lifestyles of these microorganisms in soils.</title>
        <authorList>
            <person name="Ward N.L."/>
            <person name="Challacombe J.F."/>
            <person name="Janssen P.H."/>
            <person name="Henrissat B."/>
            <person name="Coutinho P.M."/>
            <person name="Wu M."/>
            <person name="Xie G."/>
            <person name="Haft D.H."/>
            <person name="Sait M."/>
            <person name="Badger J."/>
            <person name="Barabote R.D."/>
            <person name="Bradley B."/>
            <person name="Brettin T.S."/>
            <person name="Brinkac L.M."/>
            <person name="Bruce D."/>
            <person name="Creasy T."/>
            <person name="Daugherty S.C."/>
            <person name="Davidsen T.M."/>
            <person name="DeBoy R.T."/>
            <person name="Detter J.C."/>
            <person name="Dodson R.J."/>
            <person name="Durkin A.S."/>
            <person name="Ganapathy A."/>
            <person name="Gwinn-Giglio M."/>
            <person name="Han C.S."/>
            <person name="Khouri H."/>
            <person name="Kiss H."/>
            <person name="Kothari S.P."/>
            <person name="Madupu R."/>
            <person name="Nelson K.E."/>
            <person name="Nelson W.C."/>
            <person name="Paulsen I."/>
            <person name="Penn K."/>
            <person name="Ren Q."/>
            <person name="Rosovitz M.J."/>
            <person name="Selengut J.D."/>
            <person name="Shrivastava S."/>
            <person name="Sullivan S.A."/>
            <person name="Tapia R."/>
            <person name="Thompson L.S."/>
            <person name="Watkins K.L."/>
            <person name="Yang Q."/>
            <person name="Yu C."/>
            <person name="Zafar N."/>
            <person name="Zhou L."/>
            <person name="Kuske C.R."/>
        </authorList>
    </citation>
    <scope>NUCLEOTIDE SEQUENCE [LARGE SCALE GENOMIC DNA]</scope>
    <source>
        <strain evidence="9 10">Ellin345</strain>
    </source>
</reference>
<dbReference type="PANTHER" id="PTHR48090">
    <property type="entry name" value="UNDECAPRENYL-PHOSPHATE 4-DEOXY-4-FORMAMIDO-L-ARABINOSE TRANSFERASE-RELATED"/>
    <property type="match status" value="1"/>
</dbReference>
<dbReference type="InterPro" id="IPR029044">
    <property type="entry name" value="Nucleotide-diphossugar_trans"/>
</dbReference>
<proteinExistence type="predicted"/>